<evidence type="ECO:0000313" key="1">
    <source>
        <dbReference type="EMBL" id="SNS75072.1"/>
    </source>
</evidence>
<proteinExistence type="predicted"/>
<protein>
    <submittedName>
        <fullName evidence="1">Uncharacterized protein</fullName>
    </submittedName>
</protein>
<reference evidence="2" key="1">
    <citation type="submission" date="2017-06" db="EMBL/GenBank/DDBJ databases">
        <authorList>
            <person name="Varghese N."/>
            <person name="Submissions S."/>
        </authorList>
    </citation>
    <scope>NUCLEOTIDE SEQUENCE [LARGE SCALE GENOMIC DNA]</scope>
    <source>
        <strain evidence="2">5C</strain>
    </source>
</reference>
<accession>A0A239H1M2</accession>
<dbReference type="OrthoDB" id="828084at2"/>
<keyword evidence="2" id="KW-1185">Reference proteome</keyword>
<name>A0A239H1M2_9BACT</name>
<evidence type="ECO:0000313" key="2">
    <source>
        <dbReference type="Proteomes" id="UP000198480"/>
    </source>
</evidence>
<dbReference type="EMBL" id="FZOK01000022">
    <property type="protein sequence ID" value="SNS75072.1"/>
    <property type="molecule type" value="Genomic_DNA"/>
</dbReference>
<sequence length="78" mass="8901">MEMLVVKIDSKKNSSFLKKLLLKFSFVLEVKSTTSEDVHSVPEKINVAGSLNKFSDLSKMKNEKAVWEKVILEKHGTY</sequence>
<dbReference type="AlphaFoldDB" id="A0A239H1M2"/>
<organism evidence="1 2">
    <name type="scientific">Belliella buryatensis</name>
    <dbReference type="NCBI Taxonomy" id="1500549"/>
    <lineage>
        <taxon>Bacteria</taxon>
        <taxon>Pseudomonadati</taxon>
        <taxon>Bacteroidota</taxon>
        <taxon>Cytophagia</taxon>
        <taxon>Cytophagales</taxon>
        <taxon>Cyclobacteriaceae</taxon>
        <taxon>Belliella</taxon>
    </lineage>
</organism>
<dbReference type="Proteomes" id="UP000198480">
    <property type="component" value="Unassembled WGS sequence"/>
</dbReference>
<dbReference type="RefSeq" id="WP_089242474.1">
    <property type="nucleotide sequence ID" value="NZ_FZOK01000022.1"/>
</dbReference>
<gene>
    <name evidence="1" type="ORF">SAMN06295967_1223</name>
</gene>